<dbReference type="PANTHER" id="PTHR11699">
    <property type="entry name" value="ALDEHYDE DEHYDROGENASE-RELATED"/>
    <property type="match status" value="1"/>
</dbReference>
<dbReference type="Gene3D" id="3.40.605.10">
    <property type="entry name" value="Aldehyde Dehydrogenase, Chain A, domain 1"/>
    <property type="match status" value="1"/>
</dbReference>
<evidence type="ECO:0000259" key="9">
    <source>
        <dbReference type="Pfam" id="PF00171"/>
    </source>
</evidence>
<evidence type="ECO:0000256" key="3">
    <source>
        <dbReference type="ARBA" id="ARBA00022857"/>
    </source>
</evidence>
<keyword evidence="5 8" id="KW-0560">Oxidoreductase</keyword>
<comment type="similarity">
    <text evidence="1 8">Belongs to the aldehyde dehydrogenase family.</text>
</comment>
<accession>A0A2S3YQR4</accession>
<evidence type="ECO:0000256" key="1">
    <source>
        <dbReference type="ARBA" id="ARBA00009986"/>
    </source>
</evidence>
<keyword evidence="6" id="KW-0558">Oxidation</keyword>
<dbReference type="GO" id="GO:0016620">
    <property type="term" value="F:oxidoreductase activity, acting on the aldehyde or oxo group of donors, NAD or NADP as acceptor"/>
    <property type="evidence" value="ECO:0007669"/>
    <property type="project" value="InterPro"/>
</dbReference>
<dbReference type="Pfam" id="PF00171">
    <property type="entry name" value="Aldedh"/>
    <property type="match status" value="1"/>
</dbReference>
<organism evidence="10 11">
    <name type="scientific">Sinorhizobium americanum</name>
    <dbReference type="NCBI Taxonomy" id="194963"/>
    <lineage>
        <taxon>Bacteria</taxon>
        <taxon>Pseudomonadati</taxon>
        <taxon>Pseudomonadota</taxon>
        <taxon>Alphaproteobacteria</taxon>
        <taxon>Hyphomicrobiales</taxon>
        <taxon>Rhizobiaceae</taxon>
        <taxon>Sinorhizobium/Ensifer group</taxon>
        <taxon>Sinorhizobium</taxon>
    </lineage>
</organism>
<dbReference type="FunFam" id="3.40.605.10:FF:000007">
    <property type="entry name" value="NAD/NADP-dependent betaine aldehyde dehydrogenase"/>
    <property type="match status" value="1"/>
</dbReference>
<dbReference type="Proteomes" id="UP000237511">
    <property type="component" value="Unassembled WGS sequence"/>
</dbReference>
<keyword evidence="3" id="KW-0521">NADP</keyword>
<dbReference type="InterPro" id="IPR015590">
    <property type="entry name" value="Aldehyde_DH_dom"/>
</dbReference>
<comment type="caution">
    <text evidence="10">The sequence shown here is derived from an EMBL/GenBank/DDBJ whole genome shotgun (WGS) entry which is preliminary data.</text>
</comment>
<evidence type="ECO:0000256" key="7">
    <source>
        <dbReference type="PROSITE-ProRule" id="PRU10007"/>
    </source>
</evidence>
<evidence type="ECO:0000256" key="8">
    <source>
        <dbReference type="RuleBase" id="RU003345"/>
    </source>
</evidence>
<dbReference type="InterPro" id="IPR016161">
    <property type="entry name" value="Ald_DH/histidinol_DH"/>
</dbReference>
<evidence type="ECO:0000256" key="4">
    <source>
        <dbReference type="ARBA" id="ARBA00022958"/>
    </source>
</evidence>
<dbReference type="RefSeq" id="WP_097527871.1">
    <property type="nucleotide sequence ID" value="NZ_LODU01000018.1"/>
</dbReference>
<name>A0A2S3YQR4_9HYPH</name>
<dbReference type="FunFam" id="3.40.309.10:FF:000012">
    <property type="entry name" value="Betaine aldehyde dehydrogenase"/>
    <property type="match status" value="1"/>
</dbReference>
<feature type="active site" evidence="7">
    <location>
        <position position="263"/>
    </location>
</feature>
<evidence type="ECO:0000313" key="11">
    <source>
        <dbReference type="Proteomes" id="UP000237511"/>
    </source>
</evidence>
<dbReference type="InterPro" id="IPR016162">
    <property type="entry name" value="Ald_DH_N"/>
</dbReference>
<sequence length="495" mass="52637">MNTITPDLPAFLQARDKSLFIDGGWRDARSDKRIETRNPATGEVIATFADAAKEDVDLAVASARRAFEGEWSRFTPNDRHALIMKVLSVLEKHFEELATIETVDMGAPLARTRSFWNYTDRCLRFFATQTANIGGQTLPSSLPGGMMTMTLRAPVGVVGGILPWNGPLIGQLWVLGPALATGCTVVLKPAQEASLSVLRTAELMTEAGVPRGVINVVTGRGSTAGAMLAEHQDVDRVAFTGSTETGRSIIRASATNIKRLQLELGGKSPDVVFADADLDRAVPGAAMAVFSNSGQVCYAGSRLFVQRSILPEFEERIANFAGTLRLGNGLEPDVALGPLISENQLASVMGYIDSGRQEGARLLAGGTRPGGALEAGSFLNPTVFSSVNNGMRVAREEIFGPVVSIIPFDEEAEALKLANDTPYGLGGGVWTQDIGKAMRMVQGIRAGTIWVNNYGAIDPSVGFGGVKASGYGWKGGAQHVDAFLYQKSVYIGGLN</sequence>
<dbReference type="EMBL" id="LODU01000018">
    <property type="protein sequence ID" value="POH33528.1"/>
    <property type="molecule type" value="Genomic_DNA"/>
</dbReference>
<evidence type="ECO:0000313" key="10">
    <source>
        <dbReference type="EMBL" id="POH33528.1"/>
    </source>
</evidence>
<reference evidence="10 11" key="1">
    <citation type="journal article" date="2014" name="Syst. Appl. Microbiol.">
        <title>Microsymbionts of Phaseolus vulgaris in acid and alkaline soils of Mexico.</title>
        <authorList>
            <person name="Verastegui-Valdes M.M."/>
            <person name="Zhang Y.J."/>
            <person name="Rivera-Orduna F.N."/>
            <person name="Cheng H.P."/>
            <person name="Sui X.H."/>
            <person name="Wang E.T."/>
        </authorList>
    </citation>
    <scope>NUCLEOTIDE SEQUENCE [LARGE SCALE GENOMIC DNA]</scope>
    <source>
        <strain evidence="10 11">FG01</strain>
    </source>
</reference>
<dbReference type="AlphaFoldDB" id="A0A2S3YQR4"/>
<evidence type="ECO:0000256" key="5">
    <source>
        <dbReference type="ARBA" id="ARBA00023002"/>
    </source>
</evidence>
<dbReference type="PROSITE" id="PS00687">
    <property type="entry name" value="ALDEHYDE_DEHYDR_GLU"/>
    <property type="match status" value="1"/>
</dbReference>
<dbReference type="Gene3D" id="3.40.309.10">
    <property type="entry name" value="Aldehyde Dehydrogenase, Chain A, domain 2"/>
    <property type="match status" value="1"/>
</dbReference>
<keyword evidence="4" id="KW-0630">Potassium</keyword>
<proteinExistence type="inferred from homology"/>
<keyword evidence="2" id="KW-0479">Metal-binding</keyword>
<evidence type="ECO:0000256" key="2">
    <source>
        <dbReference type="ARBA" id="ARBA00022723"/>
    </source>
</evidence>
<dbReference type="InterPro" id="IPR016163">
    <property type="entry name" value="Ald_DH_C"/>
</dbReference>
<dbReference type="SUPFAM" id="SSF53720">
    <property type="entry name" value="ALDH-like"/>
    <property type="match status" value="1"/>
</dbReference>
<evidence type="ECO:0000256" key="6">
    <source>
        <dbReference type="ARBA" id="ARBA00023097"/>
    </source>
</evidence>
<feature type="domain" description="Aldehyde dehydrogenase" evidence="9">
    <location>
        <begin position="25"/>
        <end position="489"/>
    </location>
</feature>
<dbReference type="GO" id="GO:0046872">
    <property type="term" value="F:metal ion binding"/>
    <property type="evidence" value="ECO:0007669"/>
    <property type="project" value="UniProtKB-KW"/>
</dbReference>
<gene>
    <name evidence="10" type="ORF">ATY31_10430</name>
</gene>
<dbReference type="InterPro" id="IPR029510">
    <property type="entry name" value="Ald_DH_CS_GLU"/>
</dbReference>
<protein>
    <submittedName>
        <fullName evidence="10">Betaine-aldehyde dehydrogenase</fullName>
    </submittedName>
</protein>